<dbReference type="InParanoid" id="E3M0V5"/>
<dbReference type="PANTHER" id="PTHR32020">
    <property type="entry name" value="LIN-8 DOMAIN CONTAINING-RELATED"/>
    <property type="match status" value="1"/>
</dbReference>
<dbReference type="GO" id="GO:0005634">
    <property type="term" value="C:nucleus"/>
    <property type="evidence" value="ECO:0007669"/>
    <property type="project" value="TreeGrafter"/>
</dbReference>
<dbReference type="PANTHER" id="PTHR32020:SF3">
    <property type="entry name" value="ARID DOMAIN-CONTAINING PROTEIN-RELATED"/>
    <property type="match status" value="1"/>
</dbReference>
<protein>
    <submittedName>
        <fullName evidence="2">CRE-SDZ-2 protein</fullName>
    </submittedName>
</protein>
<dbReference type="Pfam" id="PF03353">
    <property type="entry name" value="Lin-8"/>
    <property type="match status" value="1"/>
</dbReference>
<dbReference type="RefSeq" id="XP_003109960.2">
    <property type="nucleotide sequence ID" value="XM_003109912.2"/>
</dbReference>
<dbReference type="HOGENOM" id="CLU_659280_0_0_1"/>
<dbReference type="EMBL" id="DS268421">
    <property type="protein sequence ID" value="EFO88749.1"/>
    <property type="molecule type" value="Genomic_DNA"/>
</dbReference>
<dbReference type="KEGG" id="crq:GCK72_006763"/>
<name>E3M0V5_CAERE</name>
<gene>
    <name evidence="2" type="primary">Cre-sdz-2</name>
    <name evidence="2" type="ORF">CRE_06427</name>
</gene>
<dbReference type="eggNOG" id="ENOG502THNA">
    <property type="taxonomic scope" value="Eukaryota"/>
</dbReference>
<accession>E3M0V5</accession>
<dbReference type="InterPro" id="IPR005020">
    <property type="entry name" value="LIN-8"/>
</dbReference>
<dbReference type="AlphaFoldDB" id="E3M0V5"/>
<dbReference type="GeneID" id="9803824"/>
<feature type="compositionally biased region" description="Acidic residues" evidence="1">
    <location>
        <begin position="197"/>
        <end position="209"/>
    </location>
</feature>
<evidence type="ECO:0000313" key="2">
    <source>
        <dbReference type="EMBL" id="EFO88749.1"/>
    </source>
</evidence>
<dbReference type="Proteomes" id="UP000008281">
    <property type="component" value="Unassembled WGS sequence"/>
</dbReference>
<feature type="region of interest" description="Disordered" evidence="1">
    <location>
        <begin position="380"/>
        <end position="417"/>
    </location>
</feature>
<reference evidence="2" key="1">
    <citation type="submission" date="2007-07" db="EMBL/GenBank/DDBJ databases">
        <title>PCAP assembly of the Caenorhabditis remanei genome.</title>
        <authorList>
            <consortium name="The Caenorhabditis remanei Sequencing Consortium"/>
            <person name="Wilson R.K."/>
        </authorList>
    </citation>
    <scope>NUCLEOTIDE SEQUENCE [LARGE SCALE GENOMIC DNA]</scope>
    <source>
        <strain evidence="2">PB4641</strain>
    </source>
</reference>
<evidence type="ECO:0000313" key="3">
    <source>
        <dbReference type="Proteomes" id="UP000008281"/>
    </source>
</evidence>
<sequence length="417" mass="48549">MNSLKVVKIEISTKRNPVQIPPRRFPITKAIYTEKSKKKATCDVGKDINLKRVVLVVLEGKPEIWKHAARAEYSAWESVGIEVYERTEQIVSVLSLRRVFTLCKSSVKRKLRISILNQNLDTVQTETAMWSLPYYGEFKYYRETLKNFENKLRDRVFNEKFPPATDDEIQFIGFGSLEECEDSDDENYEGVPRHAEEETEMDSSNDFEVGEQSQEHQYQDDGVVNYYAQSYREHGMMEEVVNDQPVVGRYEEIGGSLNAEQDQHHGYEMEEVVNDISVVGRYEEIDGSLNDEQQNQHQRYEYADALYHQDQPGPSSRAMPVDHDALAIRNCMIQLFVNHPDRFEFHKGGIQKILDYLEKEEYPDAVKTFGDLKYMEEMMEAEKKEQEEKEIEEKAKAVKAEGHKEEAKESKELIPKL</sequence>
<evidence type="ECO:0000256" key="1">
    <source>
        <dbReference type="SAM" id="MobiDB-lite"/>
    </source>
</evidence>
<proteinExistence type="predicted"/>
<feature type="region of interest" description="Disordered" evidence="1">
    <location>
        <begin position="181"/>
        <end position="216"/>
    </location>
</feature>
<keyword evidence="3" id="KW-1185">Reference proteome</keyword>
<organism evidence="3">
    <name type="scientific">Caenorhabditis remanei</name>
    <name type="common">Caenorhabditis vulgaris</name>
    <dbReference type="NCBI Taxonomy" id="31234"/>
    <lineage>
        <taxon>Eukaryota</taxon>
        <taxon>Metazoa</taxon>
        <taxon>Ecdysozoa</taxon>
        <taxon>Nematoda</taxon>
        <taxon>Chromadorea</taxon>
        <taxon>Rhabditida</taxon>
        <taxon>Rhabditina</taxon>
        <taxon>Rhabditomorpha</taxon>
        <taxon>Rhabditoidea</taxon>
        <taxon>Rhabditidae</taxon>
        <taxon>Peloderinae</taxon>
        <taxon>Caenorhabditis</taxon>
    </lineage>
</organism>
<dbReference type="FunCoup" id="E3M0V5">
    <property type="interactions" value="1981"/>
</dbReference>
<dbReference type="CTD" id="9803824"/>